<accession>A0A3P6TYE7</accession>
<dbReference type="SMART" id="SM00355">
    <property type="entry name" value="ZnF_C2H2"/>
    <property type="match status" value="5"/>
</dbReference>
<evidence type="ECO:0000256" key="4">
    <source>
        <dbReference type="ARBA" id="ARBA00022771"/>
    </source>
</evidence>
<dbReference type="InterPro" id="IPR050888">
    <property type="entry name" value="ZnF_C2H2-type_TF"/>
</dbReference>
<feature type="domain" description="C2H2-type" evidence="9">
    <location>
        <begin position="337"/>
        <end position="360"/>
    </location>
</feature>
<keyword evidence="2" id="KW-0479">Metal-binding</keyword>
<protein>
    <recommendedName>
        <fullName evidence="9">C2H2-type domain-containing protein</fullName>
    </recommendedName>
</protein>
<sequence length="718" mass="80823">MDDEVGEGFIVRGGVMMRIADTNKEQWKPMKRFYIDVNEPQVYPHPQAQGVMSLGDEAGSSRVTLEVSALHDDGRTFHFCDNLPGVANEVESYPCRFCPDRIFLTSFGLERHTEMEHKKHLPEVMEEILRIHNEWRRRETFKAIAKKRREALKKTRMLTEIVRRSQSLRSEDRPTISLLSCHICGLSFDSNCEFMADHLRAHHKNDDLRQQLLANFGPSYVARCTCYQCHLVFVNEKNLMLHKESSHFRKRKYVCRWCGDVCLSVNELNEHKKDVHSLSCSRPRKSSISTRSNSQKDAMKLIADDNSAEKGMFSRSSSADTSSGNRSSMLDENPCIAKCSECGLTIVKPSLLIRHMQRVHNRNCFSAVIEVKGLPDIGVDMDRGKVTWWCCCFSFQDRYRFIHHRKTCHQPVFEYNSSQNHSINSREQVIAMDETNRRGLISAGQMVQLVNPDEVRDDELYILMAEEGDPDQRNEVVLREVQTGESTEGGVQQIALTARDFMQLKQQIGRNVDGGMQFLLVDDVNSQQISPSSGVESTADFVANNVVDNDILNPLLISGTQMPPRDDKYYSSTQSSEPDFSVVNVPDPTEDKVLQNDLSLPSENVVNVETSSTNLSLPAVTFSDGSLVDNSQNCHFQVQGNAFNELTAVPTISIPHSAQHLDSNVGCSPRILCPELDGDSRTSGISPSLIVITNKETISPLPSIGYCSVGDSKTSFLI</sequence>
<keyword evidence="3" id="KW-0677">Repeat</keyword>
<keyword evidence="11" id="KW-1185">Reference proteome</keyword>
<organism evidence="10 11">
    <name type="scientific">Litomosoides sigmodontis</name>
    <name type="common">Filarial nematode worm</name>
    <dbReference type="NCBI Taxonomy" id="42156"/>
    <lineage>
        <taxon>Eukaryota</taxon>
        <taxon>Metazoa</taxon>
        <taxon>Ecdysozoa</taxon>
        <taxon>Nematoda</taxon>
        <taxon>Chromadorea</taxon>
        <taxon>Rhabditida</taxon>
        <taxon>Spirurina</taxon>
        <taxon>Spiruromorpha</taxon>
        <taxon>Filarioidea</taxon>
        <taxon>Onchocercidae</taxon>
        <taxon>Litomosoides</taxon>
    </lineage>
</organism>
<dbReference type="OrthoDB" id="1405595at2759"/>
<evidence type="ECO:0000256" key="8">
    <source>
        <dbReference type="SAM" id="MobiDB-lite"/>
    </source>
</evidence>
<comment type="subcellular location">
    <subcellularLocation>
        <location evidence="1">Nucleus</location>
    </subcellularLocation>
</comment>
<dbReference type="STRING" id="42156.A0A3P6TYE7"/>
<dbReference type="OMA" id="RHTEMEH"/>
<evidence type="ECO:0000259" key="9">
    <source>
        <dbReference type="PROSITE" id="PS50157"/>
    </source>
</evidence>
<keyword evidence="5" id="KW-0862">Zinc</keyword>
<feature type="domain" description="C2H2-type" evidence="9">
    <location>
        <begin position="253"/>
        <end position="277"/>
    </location>
</feature>
<dbReference type="AlphaFoldDB" id="A0A3P6TYE7"/>
<dbReference type="Proteomes" id="UP000277928">
    <property type="component" value="Unassembled WGS sequence"/>
</dbReference>
<dbReference type="PROSITE" id="PS50157">
    <property type="entry name" value="ZINC_FINGER_C2H2_2"/>
    <property type="match status" value="2"/>
</dbReference>
<dbReference type="PROSITE" id="PS00028">
    <property type="entry name" value="ZINC_FINGER_C2H2_1"/>
    <property type="match status" value="3"/>
</dbReference>
<evidence type="ECO:0000256" key="7">
    <source>
        <dbReference type="PROSITE-ProRule" id="PRU00042"/>
    </source>
</evidence>
<dbReference type="PANTHER" id="PTHR24406">
    <property type="entry name" value="TRANSCRIPTIONAL REPRESSOR CTCFL-RELATED"/>
    <property type="match status" value="1"/>
</dbReference>
<evidence type="ECO:0000313" key="10">
    <source>
        <dbReference type="EMBL" id="VDK69321.1"/>
    </source>
</evidence>
<keyword evidence="6" id="KW-0539">Nucleus</keyword>
<name>A0A3P6TYE7_LITSI</name>
<feature type="region of interest" description="Disordered" evidence="8">
    <location>
        <begin position="557"/>
        <end position="581"/>
    </location>
</feature>
<evidence type="ECO:0000256" key="5">
    <source>
        <dbReference type="ARBA" id="ARBA00022833"/>
    </source>
</evidence>
<dbReference type="GO" id="GO:0008270">
    <property type="term" value="F:zinc ion binding"/>
    <property type="evidence" value="ECO:0007669"/>
    <property type="project" value="UniProtKB-KW"/>
</dbReference>
<gene>
    <name evidence="10" type="ORF">NLS_LOCUS721</name>
</gene>
<proteinExistence type="predicted"/>
<reference evidence="10 11" key="1">
    <citation type="submission" date="2018-08" db="EMBL/GenBank/DDBJ databases">
        <authorList>
            <person name="Laetsch R D."/>
            <person name="Stevens L."/>
            <person name="Kumar S."/>
            <person name="Blaxter L. M."/>
        </authorList>
    </citation>
    <scope>NUCLEOTIDE SEQUENCE [LARGE SCALE GENOMIC DNA]</scope>
</reference>
<dbReference type="GO" id="GO:0005634">
    <property type="term" value="C:nucleus"/>
    <property type="evidence" value="ECO:0007669"/>
    <property type="project" value="UniProtKB-SubCell"/>
</dbReference>
<dbReference type="EMBL" id="UYRX01000020">
    <property type="protein sequence ID" value="VDK69321.1"/>
    <property type="molecule type" value="Genomic_DNA"/>
</dbReference>
<evidence type="ECO:0000256" key="6">
    <source>
        <dbReference type="ARBA" id="ARBA00023242"/>
    </source>
</evidence>
<evidence type="ECO:0000256" key="3">
    <source>
        <dbReference type="ARBA" id="ARBA00022737"/>
    </source>
</evidence>
<keyword evidence="4 7" id="KW-0863">Zinc-finger</keyword>
<evidence type="ECO:0000313" key="11">
    <source>
        <dbReference type="Proteomes" id="UP000277928"/>
    </source>
</evidence>
<evidence type="ECO:0000256" key="2">
    <source>
        <dbReference type="ARBA" id="ARBA00022723"/>
    </source>
</evidence>
<dbReference type="InterPro" id="IPR013087">
    <property type="entry name" value="Znf_C2H2_type"/>
</dbReference>
<evidence type="ECO:0000256" key="1">
    <source>
        <dbReference type="ARBA" id="ARBA00004123"/>
    </source>
</evidence>